<feature type="transmembrane region" description="Helical" evidence="16">
    <location>
        <begin position="122"/>
        <end position="142"/>
    </location>
</feature>
<evidence type="ECO:0000313" key="17">
    <source>
        <dbReference type="EMBL" id="RFF31228.1"/>
    </source>
</evidence>
<comment type="pathway">
    <text evidence="2">Phospholipid metabolism; phosphatidylglycerol biosynthesis; phosphatidylglycerol from CDP-diacylglycerol: step 1/2.</text>
</comment>
<dbReference type="InterPro" id="IPR050324">
    <property type="entry name" value="CDP-alcohol_PTase-I"/>
</dbReference>
<dbReference type="Pfam" id="PF01066">
    <property type="entry name" value="CDP-OH_P_transf"/>
    <property type="match status" value="1"/>
</dbReference>
<dbReference type="PANTHER" id="PTHR14269">
    <property type="entry name" value="CDP-DIACYLGLYCEROL--GLYCEROL-3-PHOSPHATE 3-PHOSPHATIDYLTRANSFERASE-RELATED"/>
    <property type="match status" value="1"/>
</dbReference>
<keyword evidence="18" id="KW-1185">Reference proteome</keyword>
<keyword evidence="9 16" id="KW-1133">Transmembrane helix</keyword>
<dbReference type="AlphaFoldDB" id="A0A3E1KAL0"/>
<sequence>MNLSFIPNLLTIGRMVVVPPIVWLLLTGEYQWALALAVFAGVSDLLDGWLARRFSWQSRWGGIFDPLADKLLMMASYLTLGWLGELPWWLIGLVILRDLVIVVGGYVYYTRFERFEAEPTQLSRFNTFCQVFLVWFVLVRLAGFPLPPEAQIGLVWLVAVMAFLTLVQYVWIWSGRAVRVSRSRRDDDRGSDS</sequence>
<evidence type="ECO:0000256" key="10">
    <source>
        <dbReference type="ARBA" id="ARBA00023098"/>
    </source>
</evidence>
<dbReference type="EC" id="2.7.8.5" evidence="4"/>
<dbReference type="GO" id="GO:0016020">
    <property type="term" value="C:membrane"/>
    <property type="evidence" value="ECO:0007669"/>
    <property type="project" value="UniProtKB-SubCell"/>
</dbReference>
<evidence type="ECO:0000256" key="8">
    <source>
        <dbReference type="ARBA" id="ARBA00022692"/>
    </source>
</evidence>
<dbReference type="OrthoDB" id="9796672at2"/>
<evidence type="ECO:0000256" key="2">
    <source>
        <dbReference type="ARBA" id="ARBA00005042"/>
    </source>
</evidence>
<name>A0A3E1KAL0_9GAMM</name>
<evidence type="ECO:0000256" key="1">
    <source>
        <dbReference type="ARBA" id="ARBA00004141"/>
    </source>
</evidence>
<dbReference type="PANTHER" id="PTHR14269:SF11">
    <property type="entry name" value="CDP-DIACYLGLYCEROL--GLYCEROL-3-PHOSPHATE 3-PHOSPHATIDYLTRANSFERASE"/>
    <property type="match status" value="1"/>
</dbReference>
<feature type="transmembrane region" description="Helical" evidence="16">
    <location>
        <begin position="154"/>
        <end position="174"/>
    </location>
</feature>
<proteinExistence type="inferred from homology"/>
<keyword evidence="13" id="KW-1208">Phospholipid metabolism</keyword>
<protein>
    <recommendedName>
        <fullName evidence="5">CDP-diacylglycerol--glycerol-3-phosphate 3-phosphatidyltransferase</fullName>
        <ecNumber evidence="4">2.7.8.5</ecNumber>
    </recommendedName>
</protein>
<evidence type="ECO:0000256" key="16">
    <source>
        <dbReference type="SAM" id="Phobius"/>
    </source>
</evidence>
<evidence type="ECO:0000256" key="6">
    <source>
        <dbReference type="ARBA" id="ARBA00022516"/>
    </source>
</evidence>
<keyword evidence="8 16" id="KW-0812">Transmembrane</keyword>
<evidence type="ECO:0000256" key="7">
    <source>
        <dbReference type="ARBA" id="ARBA00022679"/>
    </source>
</evidence>
<evidence type="ECO:0000256" key="14">
    <source>
        <dbReference type="ARBA" id="ARBA00048586"/>
    </source>
</evidence>
<evidence type="ECO:0000256" key="13">
    <source>
        <dbReference type="ARBA" id="ARBA00023264"/>
    </source>
</evidence>
<comment type="subcellular location">
    <subcellularLocation>
        <location evidence="1">Membrane</location>
        <topology evidence="1">Multi-pass membrane protein</topology>
    </subcellularLocation>
</comment>
<gene>
    <name evidence="17" type="ORF">DZC52_05270</name>
</gene>
<evidence type="ECO:0000256" key="3">
    <source>
        <dbReference type="ARBA" id="ARBA00010441"/>
    </source>
</evidence>
<evidence type="ECO:0000256" key="9">
    <source>
        <dbReference type="ARBA" id="ARBA00022989"/>
    </source>
</evidence>
<evidence type="ECO:0000313" key="18">
    <source>
        <dbReference type="Proteomes" id="UP000260351"/>
    </source>
</evidence>
<keyword evidence="6" id="KW-0444">Lipid biosynthesis</keyword>
<keyword evidence="12" id="KW-0594">Phospholipid biosynthesis</keyword>
<evidence type="ECO:0000256" key="11">
    <source>
        <dbReference type="ARBA" id="ARBA00023136"/>
    </source>
</evidence>
<keyword evidence="10" id="KW-0443">Lipid metabolism</keyword>
<evidence type="ECO:0000256" key="4">
    <source>
        <dbReference type="ARBA" id="ARBA00013170"/>
    </source>
</evidence>
<dbReference type="InterPro" id="IPR043130">
    <property type="entry name" value="CDP-OH_PTrfase_TM_dom"/>
</dbReference>
<dbReference type="PROSITE" id="PS00379">
    <property type="entry name" value="CDP_ALCOHOL_P_TRANSF"/>
    <property type="match status" value="1"/>
</dbReference>
<comment type="caution">
    <text evidence="17">The sequence shown here is derived from an EMBL/GenBank/DDBJ whole genome shotgun (WGS) entry which is preliminary data.</text>
</comment>
<evidence type="ECO:0000256" key="12">
    <source>
        <dbReference type="ARBA" id="ARBA00023209"/>
    </source>
</evidence>
<keyword evidence="11 16" id="KW-0472">Membrane</keyword>
<evidence type="ECO:0000256" key="15">
    <source>
        <dbReference type="RuleBase" id="RU003750"/>
    </source>
</evidence>
<dbReference type="PIRSF" id="PIRSF000847">
    <property type="entry name" value="Phos_ph_gly_syn"/>
    <property type="match status" value="1"/>
</dbReference>
<comment type="catalytic activity">
    <reaction evidence="14">
        <text>a CDP-1,2-diacyl-sn-glycerol + sn-glycerol 3-phosphate = a 1,2-diacyl-sn-glycero-3-phospho-(1'-sn-glycero-3'-phosphate) + CMP + H(+)</text>
        <dbReference type="Rhea" id="RHEA:12593"/>
        <dbReference type="ChEBI" id="CHEBI:15378"/>
        <dbReference type="ChEBI" id="CHEBI:57597"/>
        <dbReference type="ChEBI" id="CHEBI:58332"/>
        <dbReference type="ChEBI" id="CHEBI:60110"/>
        <dbReference type="ChEBI" id="CHEBI:60377"/>
        <dbReference type="EC" id="2.7.8.5"/>
    </reaction>
</comment>
<keyword evidence="7 15" id="KW-0808">Transferase</keyword>
<comment type="similarity">
    <text evidence="3 15">Belongs to the CDP-alcohol phosphatidyltransferase class-I family.</text>
</comment>
<dbReference type="Gene3D" id="1.20.120.1760">
    <property type="match status" value="1"/>
</dbReference>
<organism evidence="17 18">
    <name type="scientific">Wenzhouxiangella sediminis</name>
    <dbReference type="NCBI Taxonomy" id="1792836"/>
    <lineage>
        <taxon>Bacteria</taxon>
        <taxon>Pseudomonadati</taxon>
        <taxon>Pseudomonadota</taxon>
        <taxon>Gammaproteobacteria</taxon>
        <taxon>Chromatiales</taxon>
        <taxon>Wenzhouxiangellaceae</taxon>
        <taxon>Wenzhouxiangella</taxon>
    </lineage>
</organism>
<evidence type="ECO:0000256" key="5">
    <source>
        <dbReference type="ARBA" id="ARBA00014944"/>
    </source>
</evidence>
<dbReference type="GO" id="GO:0008444">
    <property type="term" value="F:CDP-diacylglycerol-glycerol-3-phosphate 3-phosphatidyltransferase activity"/>
    <property type="evidence" value="ECO:0007669"/>
    <property type="project" value="UniProtKB-EC"/>
</dbReference>
<dbReference type="GO" id="GO:0046474">
    <property type="term" value="P:glycerophospholipid biosynthetic process"/>
    <property type="evidence" value="ECO:0007669"/>
    <property type="project" value="TreeGrafter"/>
</dbReference>
<dbReference type="InterPro" id="IPR000462">
    <property type="entry name" value="CDP-OH_P_trans"/>
</dbReference>
<accession>A0A3E1KAL0</accession>
<dbReference type="InterPro" id="IPR048254">
    <property type="entry name" value="CDP_ALCOHOL_P_TRANSF_CS"/>
</dbReference>
<dbReference type="InterPro" id="IPR004570">
    <property type="entry name" value="Phosphatidylglycerol_P_synth"/>
</dbReference>
<dbReference type="RefSeq" id="WP_116650076.1">
    <property type="nucleotide sequence ID" value="NZ_QUZK01000022.1"/>
</dbReference>
<feature type="transmembrane region" description="Helical" evidence="16">
    <location>
        <begin position="32"/>
        <end position="51"/>
    </location>
</feature>
<feature type="transmembrane region" description="Helical" evidence="16">
    <location>
        <begin position="89"/>
        <end position="110"/>
    </location>
</feature>
<dbReference type="Proteomes" id="UP000260351">
    <property type="component" value="Unassembled WGS sequence"/>
</dbReference>
<reference evidence="17 18" key="1">
    <citation type="submission" date="2018-08" db="EMBL/GenBank/DDBJ databases">
        <title>Wenzhouxiangella salilacus sp. nov., a novel bacterium isolated from a saline lake in Xinjiang Province, China.</title>
        <authorList>
            <person name="Han S."/>
        </authorList>
    </citation>
    <scope>NUCLEOTIDE SEQUENCE [LARGE SCALE GENOMIC DNA]</scope>
    <source>
        <strain evidence="17 18">XDB06</strain>
    </source>
</reference>
<dbReference type="EMBL" id="QUZK01000022">
    <property type="protein sequence ID" value="RFF31228.1"/>
    <property type="molecule type" value="Genomic_DNA"/>
</dbReference>